<dbReference type="Proteomes" id="UP000278006">
    <property type="component" value="Unassembled WGS sequence"/>
</dbReference>
<feature type="chain" id="PRO_5017947205" evidence="1">
    <location>
        <begin position="19"/>
        <end position="269"/>
    </location>
</feature>
<feature type="domain" description="DUF306" evidence="2">
    <location>
        <begin position="40"/>
        <end position="157"/>
    </location>
</feature>
<name>A0A3M6QNY3_9BURK</name>
<reference evidence="4 5" key="1">
    <citation type="submission" date="2018-10" db="EMBL/GenBank/DDBJ databases">
        <title>Draft genome of Cortibacter populi DSM10536.</title>
        <authorList>
            <person name="Bernier A.-M."/>
            <person name="Bernard K."/>
        </authorList>
    </citation>
    <scope>NUCLEOTIDE SEQUENCE [LARGE SCALE GENOMIC DNA]</scope>
    <source>
        <strain evidence="4 5">DSM 105136</strain>
    </source>
</reference>
<proteinExistence type="predicted"/>
<comment type="caution">
    <text evidence="4">The sequence shown here is derived from an EMBL/GenBank/DDBJ whole genome shotgun (WGS) entry which is preliminary data.</text>
</comment>
<dbReference type="Pfam" id="PF14302">
    <property type="entry name" value="DUF4377"/>
    <property type="match status" value="1"/>
</dbReference>
<gene>
    <name evidence="4" type="ORF">D8I35_12845</name>
</gene>
<feature type="signal peptide" evidence="1">
    <location>
        <begin position="1"/>
        <end position="18"/>
    </location>
</feature>
<sequence length="269" mass="29246">MTRWTTWMAGLASAGVLAACASGPAAGDGSRAAAAGEAAQQLTAYHWLLQRIEGAEPEQALLARVKPAGEPPVRLSFSADGRLAVQALCNNIGAPYQIDGWAIHIGLGMSTRRACAEPGLMELEDRLAQRLPQAQGWQIGSAQGEPTLQLRFADGSQWQLQGTPTDETRFGGTPERIFLEVAPQPEACQHPLIPDGRCLKVRQIEYDANGIQTGAGSWQLWYEPIEGYVHEPGVATVLRVNRYTRQNVPADASRYAYVLDMRVRSEIAR</sequence>
<dbReference type="InterPro" id="IPR005184">
    <property type="entry name" value="DUF306_Meta_HslJ"/>
</dbReference>
<evidence type="ECO:0000313" key="5">
    <source>
        <dbReference type="Proteomes" id="UP000278006"/>
    </source>
</evidence>
<evidence type="ECO:0000259" key="2">
    <source>
        <dbReference type="Pfam" id="PF03724"/>
    </source>
</evidence>
<accession>A0A3M6QNY3</accession>
<evidence type="ECO:0000256" key="1">
    <source>
        <dbReference type="SAM" id="SignalP"/>
    </source>
</evidence>
<dbReference type="Pfam" id="PF03724">
    <property type="entry name" value="META"/>
    <property type="match status" value="1"/>
</dbReference>
<dbReference type="OrthoDB" id="7871744at2"/>
<dbReference type="Gene3D" id="2.40.128.270">
    <property type="match status" value="1"/>
</dbReference>
<dbReference type="PANTHER" id="PTHR35535">
    <property type="entry name" value="HEAT SHOCK PROTEIN HSLJ"/>
    <property type="match status" value="1"/>
</dbReference>
<dbReference type="EMBL" id="RDQO01000004">
    <property type="protein sequence ID" value="RMX04756.1"/>
    <property type="molecule type" value="Genomic_DNA"/>
</dbReference>
<organism evidence="4 5">
    <name type="scientific">Corticibacter populi</name>
    <dbReference type="NCBI Taxonomy" id="1550736"/>
    <lineage>
        <taxon>Bacteria</taxon>
        <taxon>Pseudomonadati</taxon>
        <taxon>Pseudomonadota</taxon>
        <taxon>Betaproteobacteria</taxon>
        <taxon>Burkholderiales</taxon>
        <taxon>Comamonadaceae</taxon>
        <taxon>Corticibacter</taxon>
    </lineage>
</organism>
<evidence type="ECO:0000313" key="4">
    <source>
        <dbReference type="EMBL" id="RMX04756.1"/>
    </source>
</evidence>
<dbReference type="InterPro" id="IPR025485">
    <property type="entry name" value="DUF4377"/>
</dbReference>
<dbReference type="AlphaFoldDB" id="A0A3M6QNY3"/>
<keyword evidence="1" id="KW-0732">Signal</keyword>
<protein>
    <submittedName>
        <fullName evidence="4">DUF4377 domain-containing protein</fullName>
    </submittedName>
</protein>
<dbReference type="PROSITE" id="PS51257">
    <property type="entry name" value="PROKAR_LIPOPROTEIN"/>
    <property type="match status" value="1"/>
</dbReference>
<evidence type="ECO:0000259" key="3">
    <source>
        <dbReference type="Pfam" id="PF14302"/>
    </source>
</evidence>
<feature type="domain" description="DUF4377" evidence="3">
    <location>
        <begin position="181"/>
        <end position="263"/>
    </location>
</feature>
<dbReference type="InterPro" id="IPR038670">
    <property type="entry name" value="HslJ-like_sf"/>
</dbReference>
<dbReference type="InterPro" id="IPR053147">
    <property type="entry name" value="Hsp_HslJ-like"/>
</dbReference>
<keyword evidence="5" id="KW-1185">Reference proteome</keyword>
<dbReference type="PANTHER" id="PTHR35535:SF1">
    <property type="entry name" value="HEAT SHOCK PROTEIN HSLJ"/>
    <property type="match status" value="1"/>
</dbReference>
<dbReference type="RefSeq" id="WP_122229978.1">
    <property type="nucleotide sequence ID" value="NZ_RDQO01000004.1"/>
</dbReference>